<evidence type="ECO:0000313" key="3">
    <source>
        <dbReference type="Proteomes" id="UP000236959"/>
    </source>
</evidence>
<dbReference type="AlphaFoldDB" id="A0A2S3UUW1"/>
<evidence type="ECO:0000256" key="1">
    <source>
        <dbReference type="SAM" id="SignalP"/>
    </source>
</evidence>
<comment type="caution">
    <text evidence="2">The sequence shown here is derived from an EMBL/GenBank/DDBJ whole genome shotgun (WGS) entry which is preliminary data.</text>
</comment>
<protein>
    <submittedName>
        <fullName evidence="2">Uncharacterized protein</fullName>
    </submittedName>
</protein>
<evidence type="ECO:0000313" key="2">
    <source>
        <dbReference type="EMBL" id="POF31511.1"/>
    </source>
</evidence>
<dbReference type="OrthoDB" id="9804182at2"/>
<gene>
    <name evidence="2" type="ORF">CLV41_10473</name>
</gene>
<feature type="chain" id="PRO_5015633734" evidence="1">
    <location>
        <begin position="27"/>
        <end position="192"/>
    </location>
</feature>
<feature type="signal peptide" evidence="1">
    <location>
        <begin position="1"/>
        <end position="26"/>
    </location>
</feature>
<dbReference type="Proteomes" id="UP000236959">
    <property type="component" value="Unassembled WGS sequence"/>
</dbReference>
<proteinExistence type="predicted"/>
<organism evidence="2 3">
    <name type="scientific">Roseibium marinum</name>
    <dbReference type="NCBI Taxonomy" id="281252"/>
    <lineage>
        <taxon>Bacteria</taxon>
        <taxon>Pseudomonadati</taxon>
        <taxon>Pseudomonadota</taxon>
        <taxon>Alphaproteobacteria</taxon>
        <taxon>Hyphomicrobiales</taxon>
        <taxon>Stappiaceae</taxon>
        <taxon>Roseibium</taxon>
    </lineage>
</organism>
<dbReference type="EMBL" id="PPCN01000004">
    <property type="protein sequence ID" value="POF31511.1"/>
    <property type="molecule type" value="Genomic_DNA"/>
</dbReference>
<reference evidence="2 3" key="1">
    <citation type="submission" date="2018-01" db="EMBL/GenBank/DDBJ databases">
        <title>Genomic Encyclopedia of Archaeal and Bacterial Type Strains, Phase II (KMG-II): from individual species to whole genera.</title>
        <authorList>
            <person name="Goeker M."/>
        </authorList>
    </citation>
    <scope>NUCLEOTIDE SEQUENCE [LARGE SCALE GENOMIC DNA]</scope>
    <source>
        <strain evidence="2 3">DSM 17023</strain>
    </source>
</reference>
<keyword evidence="1" id="KW-0732">Signal</keyword>
<keyword evidence="3" id="KW-1185">Reference proteome</keyword>
<accession>A0A2S3UUW1</accession>
<name>A0A2S3UUW1_9HYPH</name>
<dbReference type="RefSeq" id="WP_103222444.1">
    <property type="nucleotide sequence ID" value="NZ_PPCN01000004.1"/>
</dbReference>
<sequence length="192" mass="20911">MVTRSALSLFLSAAAFCWLGVLPSAAQQAMVRADAVAGVATVPVDGDINRYRAVLVETEDGADFYIYTDTGSGWKQAVHAPDIVWRGGMYGQEPWMEVSEHGSLKIYSENSAIGRNRWEQVLTIAYRGGAFVVAGYTYSHYDTLDPDASGQCDVNLLTGKGIQDGKSFRTTLKTLAVGDWTMDTWPPECAVE</sequence>